<protein>
    <recommendedName>
        <fullName evidence="1">Integrase catalytic domain-containing protein</fullName>
    </recommendedName>
</protein>
<dbReference type="InterPro" id="IPR001584">
    <property type="entry name" value="Integrase_cat-core"/>
</dbReference>
<organism evidence="2 3">
    <name type="scientific">Pseudogulbenkiania ferrooxidans 2002</name>
    <dbReference type="NCBI Taxonomy" id="279714"/>
    <lineage>
        <taxon>Bacteria</taxon>
        <taxon>Pseudomonadati</taxon>
        <taxon>Pseudomonadota</taxon>
        <taxon>Betaproteobacteria</taxon>
        <taxon>Neisseriales</taxon>
        <taxon>Chromobacteriaceae</taxon>
        <taxon>Pseudogulbenkiania</taxon>
    </lineage>
</organism>
<keyword evidence="3" id="KW-1185">Reference proteome</keyword>
<accession>B9YZG5</accession>
<sequence>MVGDIDVNGNAYDECLNEHLFMSLSHVRAELAVWRKDYNEARPHSSLDYQTPSAFAAGFRMGEQAGQAQKQEFLTDVTE</sequence>
<dbReference type="eggNOG" id="COG2801">
    <property type="taxonomic scope" value="Bacteria"/>
</dbReference>
<dbReference type="Pfam" id="PF13683">
    <property type="entry name" value="rve_3"/>
    <property type="match status" value="1"/>
</dbReference>
<evidence type="ECO:0000259" key="1">
    <source>
        <dbReference type="Pfam" id="PF13683"/>
    </source>
</evidence>
<dbReference type="GO" id="GO:0015074">
    <property type="term" value="P:DNA integration"/>
    <property type="evidence" value="ECO:0007669"/>
    <property type="project" value="InterPro"/>
</dbReference>
<reference evidence="2 3" key="1">
    <citation type="submission" date="2009-02" db="EMBL/GenBank/DDBJ databases">
        <title>Sequencing of the draft genome and assembly of Lutiella nitroferrum 2002.</title>
        <authorList>
            <consortium name="US DOE Joint Genome Institute (JGI-PGF)"/>
            <person name="Lucas S."/>
            <person name="Copeland A."/>
            <person name="Lapidus A."/>
            <person name="Glavina del Rio T."/>
            <person name="Tice H."/>
            <person name="Bruce D."/>
            <person name="Goodwin L."/>
            <person name="Pitluck S."/>
            <person name="Larimer F."/>
            <person name="Land M.L."/>
            <person name="Hauser L."/>
            <person name="Coates J.D."/>
        </authorList>
    </citation>
    <scope>NUCLEOTIDE SEQUENCE [LARGE SCALE GENOMIC DNA]</scope>
    <source>
        <strain evidence="2 3">2002</strain>
    </source>
</reference>
<evidence type="ECO:0000313" key="3">
    <source>
        <dbReference type="Proteomes" id="UP000003165"/>
    </source>
</evidence>
<dbReference type="SUPFAM" id="SSF53098">
    <property type="entry name" value="Ribonuclease H-like"/>
    <property type="match status" value="1"/>
</dbReference>
<dbReference type="AlphaFoldDB" id="B9YZG5"/>
<dbReference type="Proteomes" id="UP000003165">
    <property type="component" value="Unassembled WGS sequence"/>
</dbReference>
<name>B9YZG5_9NEIS</name>
<dbReference type="EMBL" id="ACIS01000001">
    <property type="protein sequence ID" value="EEG10518.1"/>
    <property type="molecule type" value="Genomic_DNA"/>
</dbReference>
<feature type="domain" description="Integrase catalytic" evidence="1">
    <location>
        <begin position="8"/>
        <end position="52"/>
    </location>
</feature>
<proteinExistence type="predicted"/>
<dbReference type="InterPro" id="IPR012337">
    <property type="entry name" value="RNaseH-like_sf"/>
</dbReference>
<comment type="caution">
    <text evidence="2">The sequence shown here is derived from an EMBL/GenBank/DDBJ whole genome shotgun (WGS) entry which is preliminary data.</text>
</comment>
<dbReference type="PANTHER" id="PTHR47515:SF1">
    <property type="entry name" value="BLR2054 PROTEIN"/>
    <property type="match status" value="1"/>
</dbReference>
<evidence type="ECO:0000313" key="2">
    <source>
        <dbReference type="EMBL" id="EEG10518.1"/>
    </source>
</evidence>
<dbReference type="PANTHER" id="PTHR47515">
    <property type="entry name" value="LOW CALCIUM RESPONSE LOCUS PROTEIN T"/>
    <property type="match status" value="1"/>
</dbReference>
<gene>
    <name evidence="2" type="ORF">FuraDRAFT_0500</name>
</gene>